<dbReference type="InterPro" id="IPR003593">
    <property type="entry name" value="AAA+_ATPase"/>
</dbReference>
<dbReference type="GO" id="GO:0016787">
    <property type="term" value="F:hydrolase activity"/>
    <property type="evidence" value="ECO:0007669"/>
    <property type="project" value="UniProtKB-KW"/>
</dbReference>
<organism evidence="7 8">
    <name type="scientific">Nocardioides aquaticus</name>
    <dbReference type="NCBI Taxonomy" id="160826"/>
    <lineage>
        <taxon>Bacteria</taxon>
        <taxon>Bacillati</taxon>
        <taxon>Actinomycetota</taxon>
        <taxon>Actinomycetes</taxon>
        <taxon>Propionibacteriales</taxon>
        <taxon>Nocardioidaceae</taxon>
        <taxon>Nocardioides</taxon>
    </lineage>
</organism>
<keyword evidence="2" id="KW-1003">Cell membrane</keyword>
<name>A0ABX8EPS3_9ACTN</name>
<sequence>MASVTFDGAQRWYPGAEAPAVPGLDLLVEDGEVVALLGPAGSGKSTVLRMLAGLEEVSRGAVLVGDRDVTTVAAREREVAVVFQNYALHPHLSVADNVGYALELVGVPEDERRSRVEEAAGLLGLTDLLDRLPEALSGGQRQRVALGRAVVRRPQVLCLDEPLSNLDPGARARALDDLPGLLARVGVTTLVATRDPAEAAALAHRVVELRDGRVQP</sequence>
<dbReference type="PANTHER" id="PTHR43875">
    <property type="entry name" value="MALTODEXTRIN IMPORT ATP-BINDING PROTEIN MSMX"/>
    <property type="match status" value="1"/>
</dbReference>
<dbReference type="Gene3D" id="3.40.50.300">
    <property type="entry name" value="P-loop containing nucleotide triphosphate hydrolases"/>
    <property type="match status" value="1"/>
</dbReference>
<dbReference type="EC" id="3.6.3.-" evidence="7"/>
<evidence type="ECO:0000256" key="1">
    <source>
        <dbReference type="ARBA" id="ARBA00022448"/>
    </source>
</evidence>
<dbReference type="InterPro" id="IPR047641">
    <property type="entry name" value="ABC_transpr_MalK/UgpC-like"/>
</dbReference>
<evidence type="ECO:0000256" key="2">
    <source>
        <dbReference type="ARBA" id="ARBA00022475"/>
    </source>
</evidence>
<dbReference type="CDD" id="cd03259">
    <property type="entry name" value="ABC_Carb_Solutes_like"/>
    <property type="match status" value="1"/>
</dbReference>
<evidence type="ECO:0000313" key="7">
    <source>
        <dbReference type="EMBL" id="QVT81308.1"/>
    </source>
</evidence>
<dbReference type="Pfam" id="PF00005">
    <property type="entry name" value="ABC_tran"/>
    <property type="match status" value="1"/>
</dbReference>
<evidence type="ECO:0000259" key="6">
    <source>
        <dbReference type="PROSITE" id="PS50893"/>
    </source>
</evidence>
<keyword evidence="7" id="KW-0378">Hydrolase</keyword>
<dbReference type="InterPro" id="IPR027417">
    <property type="entry name" value="P-loop_NTPase"/>
</dbReference>
<accession>A0ABX8EPS3</accession>
<dbReference type="InterPro" id="IPR003439">
    <property type="entry name" value="ABC_transporter-like_ATP-bd"/>
</dbReference>
<reference evidence="7 8" key="1">
    <citation type="submission" date="2021-05" db="EMBL/GenBank/DDBJ databases">
        <title>Complete genome of Nocardioides aquaticus KCTC 9944T isolated from meromictic and hypersaline Ekho Lake, Antarctica.</title>
        <authorList>
            <person name="Hwang K."/>
            <person name="Kim K.M."/>
            <person name="Choe H."/>
        </authorList>
    </citation>
    <scope>NUCLEOTIDE SEQUENCE [LARGE SCALE GENOMIC DNA]</scope>
    <source>
        <strain evidence="7 8">KCTC 9944</strain>
    </source>
</reference>
<keyword evidence="1" id="KW-0813">Transport</keyword>
<dbReference type="PROSITE" id="PS00211">
    <property type="entry name" value="ABC_TRANSPORTER_1"/>
    <property type="match status" value="1"/>
</dbReference>
<keyword evidence="5" id="KW-0472">Membrane</keyword>
<evidence type="ECO:0000256" key="4">
    <source>
        <dbReference type="ARBA" id="ARBA00022840"/>
    </source>
</evidence>
<dbReference type="InterPro" id="IPR017871">
    <property type="entry name" value="ABC_transporter-like_CS"/>
</dbReference>
<gene>
    <name evidence="7" type="primary">sugC_1</name>
    <name evidence="7" type="ORF">ENKNEFLB_03716</name>
</gene>
<keyword evidence="8" id="KW-1185">Reference proteome</keyword>
<evidence type="ECO:0000256" key="3">
    <source>
        <dbReference type="ARBA" id="ARBA00022741"/>
    </source>
</evidence>
<protein>
    <submittedName>
        <fullName evidence="7">Trehalose import ATP-binding protein SugC</fullName>
        <ecNumber evidence="7">3.6.3.-</ecNumber>
    </submittedName>
</protein>
<evidence type="ECO:0000313" key="8">
    <source>
        <dbReference type="Proteomes" id="UP000679307"/>
    </source>
</evidence>
<dbReference type="GO" id="GO:0005524">
    <property type="term" value="F:ATP binding"/>
    <property type="evidence" value="ECO:0007669"/>
    <property type="project" value="UniProtKB-KW"/>
</dbReference>
<dbReference type="Proteomes" id="UP000679307">
    <property type="component" value="Chromosome"/>
</dbReference>
<dbReference type="SUPFAM" id="SSF52540">
    <property type="entry name" value="P-loop containing nucleoside triphosphate hydrolases"/>
    <property type="match status" value="1"/>
</dbReference>
<dbReference type="InterPro" id="IPR015853">
    <property type="entry name" value="ABC_transpr_FbpC"/>
</dbReference>
<evidence type="ECO:0000256" key="5">
    <source>
        <dbReference type="ARBA" id="ARBA00023136"/>
    </source>
</evidence>
<dbReference type="SMART" id="SM00382">
    <property type="entry name" value="AAA"/>
    <property type="match status" value="1"/>
</dbReference>
<dbReference type="EMBL" id="CP075371">
    <property type="protein sequence ID" value="QVT81308.1"/>
    <property type="molecule type" value="Genomic_DNA"/>
</dbReference>
<dbReference type="PROSITE" id="PS50893">
    <property type="entry name" value="ABC_TRANSPORTER_2"/>
    <property type="match status" value="1"/>
</dbReference>
<dbReference type="PANTHER" id="PTHR43875:SF1">
    <property type="entry name" value="OSMOPROTECTIVE COMPOUNDS UPTAKE ATP-BINDING PROTEIN GGTA"/>
    <property type="match status" value="1"/>
</dbReference>
<proteinExistence type="predicted"/>
<keyword evidence="3" id="KW-0547">Nucleotide-binding</keyword>
<feature type="domain" description="ABC transporter" evidence="6">
    <location>
        <begin position="4"/>
        <end position="216"/>
    </location>
</feature>
<keyword evidence="4 7" id="KW-0067">ATP-binding</keyword>